<gene>
    <name evidence="1" type="primary">BnaC01g36360D</name>
    <name evidence="1" type="ORF">GSBRNA2T00051814001</name>
</gene>
<name>A0A078H4A2_BRANA</name>
<reference evidence="1 2" key="1">
    <citation type="journal article" date="2014" name="Science">
        <title>Plant genetics. Early allopolyploid evolution in the post-Neolithic Brassica napus oilseed genome.</title>
        <authorList>
            <person name="Chalhoub B."/>
            <person name="Denoeud F."/>
            <person name="Liu S."/>
            <person name="Parkin I.A."/>
            <person name="Tang H."/>
            <person name="Wang X."/>
            <person name="Chiquet J."/>
            <person name="Belcram H."/>
            <person name="Tong C."/>
            <person name="Samans B."/>
            <person name="Correa M."/>
            <person name="Da Silva C."/>
            <person name="Just J."/>
            <person name="Falentin C."/>
            <person name="Koh C.S."/>
            <person name="Le Clainche I."/>
            <person name="Bernard M."/>
            <person name="Bento P."/>
            <person name="Noel B."/>
            <person name="Labadie K."/>
            <person name="Alberti A."/>
            <person name="Charles M."/>
            <person name="Arnaud D."/>
            <person name="Guo H."/>
            <person name="Daviaud C."/>
            <person name="Alamery S."/>
            <person name="Jabbari K."/>
            <person name="Zhao M."/>
            <person name="Edger P.P."/>
            <person name="Chelaifa H."/>
            <person name="Tack D."/>
            <person name="Lassalle G."/>
            <person name="Mestiri I."/>
            <person name="Schnel N."/>
            <person name="Le Paslier M.C."/>
            <person name="Fan G."/>
            <person name="Renault V."/>
            <person name="Bayer P.E."/>
            <person name="Golicz A.A."/>
            <person name="Manoli S."/>
            <person name="Lee T.H."/>
            <person name="Thi V.H."/>
            <person name="Chalabi S."/>
            <person name="Hu Q."/>
            <person name="Fan C."/>
            <person name="Tollenaere R."/>
            <person name="Lu Y."/>
            <person name="Battail C."/>
            <person name="Shen J."/>
            <person name="Sidebottom C.H."/>
            <person name="Wang X."/>
            <person name="Canaguier A."/>
            <person name="Chauveau A."/>
            <person name="Berard A."/>
            <person name="Deniot G."/>
            <person name="Guan M."/>
            <person name="Liu Z."/>
            <person name="Sun F."/>
            <person name="Lim Y.P."/>
            <person name="Lyons E."/>
            <person name="Town C.D."/>
            <person name="Bancroft I."/>
            <person name="Wang X."/>
            <person name="Meng J."/>
            <person name="Ma J."/>
            <person name="Pires J.C."/>
            <person name="King G.J."/>
            <person name="Brunel D."/>
            <person name="Delourme R."/>
            <person name="Renard M."/>
            <person name="Aury J.M."/>
            <person name="Adams K.L."/>
            <person name="Batley J."/>
            <person name="Snowdon R.J."/>
            <person name="Tost J."/>
            <person name="Edwards D."/>
            <person name="Zhou Y."/>
            <person name="Hua W."/>
            <person name="Sharpe A.G."/>
            <person name="Paterson A.H."/>
            <person name="Guan C."/>
            <person name="Wincker P."/>
        </authorList>
    </citation>
    <scope>NUCLEOTIDE SEQUENCE [LARGE SCALE GENOMIC DNA]</scope>
    <source>
        <strain evidence="2">cv. Darmor-bzh</strain>
    </source>
</reference>
<sequence length="25" mass="2747">MLSCSNPELPKGLSLLFRHACLVDC</sequence>
<dbReference type="PaxDb" id="3708-A0A078H4A2"/>
<dbReference type="Gramene" id="CDY32317">
    <property type="protein sequence ID" value="CDY32317"/>
    <property type="gene ID" value="GSBRNA2T00051814001"/>
</dbReference>
<evidence type="ECO:0000313" key="1">
    <source>
        <dbReference type="EMBL" id="CDY32317.1"/>
    </source>
</evidence>
<organism evidence="1 2">
    <name type="scientific">Brassica napus</name>
    <name type="common">Rape</name>
    <dbReference type="NCBI Taxonomy" id="3708"/>
    <lineage>
        <taxon>Eukaryota</taxon>
        <taxon>Viridiplantae</taxon>
        <taxon>Streptophyta</taxon>
        <taxon>Embryophyta</taxon>
        <taxon>Tracheophyta</taxon>
        <taxon>Spermatophyta</taxon>
        <taxon>Magnoliopsida</taxon>
        <taxon>eudicotyledons</taxon>
        <taxon>Gunneridae</taxon>
        <taxon>Pentapetalae</taxon>
        <taxon>rosids</taxon>
        <taxon>malvids</taxon>
        <taxon>Brassicales</taxon>
        <taxon>Brassicaceae</taxon>
        <taxon>Brassiceae</taxon>
        <taxon>Brassica</taxon>
    </lineage>
</organism>
<dbReference type="AlphaFoldDB" id="A0A078H4A2"/>
<dbReference type="Proteomes" id="UP000028999">
    <property type="component" value="Unassembled WGS sequence"/>
</dbReference>
<accession>A0A078H4A2</accession>
<proteinExistence type="predicted"/>
<evidence type="ECO:0000313" key="2">
    <source>
        <dbReference type="Proteomes" id="UP000028999"/>
    </source>
</evidence>
<protein>
    <submittedName>
        <fullName evidence="1">BnaC01g36360D protein</fullName>
    </submittedName>
</protein>
<dbReference type="EMBL" id="LK032292">
    <property type="protein sequence ID" value="CDY32317.1"/>
    <property type="molecule type" value="Genomic_DNA"/>
</dbReference>
<keyword evidence="2" id="KW-1185">Reference proteome</keyword>